<evidence type="ECO:0000256" key="3">
    <source>
        <dbReference type="ARBA" id="ARBA00022692"/>
    </source>
</evidence>
<name>A0A8S1F0L2_9PELO</name>
<feature type="domain" description="V-type proton ATPase subunit S1/VOA1 transmembrane" evidence="9">
    <location>
        <begin position="401"/>
        <end position="439"/>
    </location>
</feature>
<keyword evidence="4 7" id="KW-1133">Transmembrane helix</keyword>
<evidence type="ECO:0000256" key="2">
    <source>
        <dbReference type="ARBA" id="ARBA00009037"/>
    </source>
</evidence>
<feature type="chain" id="PRO_5035764441" description="V-type proton ATPase subunit S1/VOA1 transmembrane domain-containing protein" evidence="8">
    <location>
        <begin position="17"/>
        <end position="451"/>
    </location>
</feature>
<reference evidence="10 11" key="1">
    <citation type="submission" date="2020-04" db="EMBL/GenBank/DDBJ databases">
        <authorList>
            <person name="Laetsch R D."/>
            <person name="Stevens L."/>
            <person name="Kumar S."/>
            <person name="Blaxter L. M."/>
        </authorList>
    </citation>
    <scope>NUCLEOTIDE SEQUENCE [LARGE SCALE GENOMIC DNA]</scope>
</reference>
<dbReference type="Pfam" id="PF20520">
    <property type="entry name" value="Ac45-VOA1_TM"/>
    <property type="match status" value="1"/>
</dbReference>
<dbReference type="GO" id="GO:0030641">
    <property type="term" value="P:regulation of cellular pH"/>
    <property type="evidence" value="ECO:0007669"/>
    <property type="project" value="TreeGrafter"/>
</dbReference>
<dbReference type="AlphaFoldDB" id="A0A8S1F0L2"/>
<comment type="similarity">
    <text evidence="2">Belongs to the vacuolar ATPase subunit S1 family.</text>
</comment>
<keyword evidence="8" id="KW-0732">Signal</keyword>
<accession>A0A8S1F0L2</accession>
<keyword evidence="5 7" id="KW-0472">Membrane</keyword>
<dbReference type="GO" id="GO:0033176">
    <property type="term" value="C:proton-transporting V-type ATPase complex"/>
    <property type="evidence" value="ECO:0007669"/>
    <property type="project" value="TreeGrafter"/>
</dbReference>
<keyword evidence="11" id="KW-1185">Reference proteome</keyword>
<evidence type="ECO:0000256" key="4">
    <source>
        <dbReference type="ARBA" id="ARBA00022989"/>
    </source>
</evidence>
<evidence type="ECO:0000313" key="11">
    <source>
        <dbReference type="Proteomes" id="UP000494206"/>
    </source>
</evidence>
<evidence type="ECO:0000259" key="9">
    <source>
        <dbReference type="Pfam" id="PF20520"/>
    </source>
</evidence>
<dbReference type="PANTHER" id="PTHR12471:SF7">
    <property type="entry name" value="V-TYPE PROTON ATPASE SUBUNIT S1"/>
    <property type="match status" value="1"/>
</dbReference>
<dbReference type="OrthoDB" id="9985059at2759"/>
<comment type="caution">
    <text evidence="10">The sequence shown here is derived from an EMBL/GenBank/DDBJ whole genome shotgun (WGS) entry which is preliminary data.</text>
</comment>
<dbReference type="PANTHER" id="PTHR12471">
    <property type="entry name" value="VACUOLAR ATP SYNTHASE SUBUNIT S1"/>
    <property type="match status" value="1"/>
</dbReference>
<feature type="region of interest" description="Disordered" evidence="6">
    <location>
        <begin position="154"/>
        <end position="181"/>
    </location>
</feature>
<organism evidence="10 11">
    <name type="scientific">Caenorhabditis bovis</name>
    <dbReference type="NCBI Taxonomy" id="2654633"/>
    <lineage>
        <taxon>Eukaryota</taxon>
        <taxon>Metazoa</taxon>
        <taxon>Ecdysozoa</taxon>
        <taxon>Nematoda</taxon>
        <taxon>Chromadorea</taxon>
        <taxon>Rhabditida</taxon>
        <taxon>Rhabditina</taxon>
        <taxon>Rhabditomorpha</taxon>
        <taxon>Rhabditoidea</taxon>
        <taxon>Rhabditidae</taxon>
        <taxon>Peloderinae</taxon>
        <taxon>Caenorhabditis</taxon>
    </lineage>
</organism>
<keyword evidence="3 7" id="KW-0812">Transmembrane</keyword>
<comment type="subcellular location">
    <subcellularLocation>
        <location evidence="1">Membrane</location>
        <topology evidence="1">Single-pass membrane protein</topology>
    </subcellularLocation>
</comment>
<dbReference type="EMBL" id="CADEPM010000005">
    <property type="protein sequence ID" value="CAB3405931.1"/>
    <property type="molecule type" value="Genomic_DNA"/>
</dbReference>
<proteinExistence type="inferred from homology"/>
<protein>
    <recommendedName>
        <fullName evidence="9">V-type proton ATPase subunit S1/VOA1 transmembrane domain-containing protein</fullName>
    </recommendedName>
</protein>
<evidence type="ECO:0000256" key="7">
    <source>
        <dbReference type="SAM" id="Phobius"/>
    </source>
</evidence>
<feature type="transmembrane region" description="Helical" evidence="7">
    <location>
        <begin position="408"/>
        <end position="428"/>
    </location>
</feature>
<evidence type="ECO:0000256" key="1">
    <source>
        <dbReference type="ARBA" id="ARBA00004167"/>
    </source>
</evidence>
<feature type="signal peptide" evidence="8">
    <location>
        <begin position="1"/>
        <end position="16"/>
    </location>
</feature>
<sequence>MRVLLAALCAIAAVSAYDAVYFSNKLDVSKTKIEDVLKSASKEEPVVFIVNPDFTLGQFSVKANAYSTEPSDDFLVKTVKGSRFHGVEYFANQLYTDSAKVITSSDQFTAGASVYIIAGEEWISMEQLAEELISKIDNSVAVITSSDAISHDKNRVKRVATSEMEEGATGNTGSTGSPNKPDKYVAMPLILPPYNQSDYPDVKPKANLTCLFYLEGLTVVVAQNNGKTVDYVPATIREANVTWGYADGDVSCPTGTIGEFKFRVRLNTAGEIPGTLNKDTYYTIPGNSPIEFTLTITGDLFGYWKLTDAVLHTITISGSKFKSVTVDEKTIGKVETQFSGIESVAGWSLACGQSQAIFFPTSDESVKVGISLYNTQIQTFNLLDHWTERARFTLQVEDCTGTFSPGSWMGIVASLTLVAGLLFGYLMLQSVQTMDRFDDPKHKQIVINVRE</sequence>
<evidence type="ECO:0000313" key="10">
    <source>
        <dbReference type="EMBL" id="CAB3405931.1"/>
    </source>
</evidence>
<dbReference type="InterPro" id="IPR046756">
    <property type="entry name" value="VAS1/VOA1_TM"/>
</dbReference>
<dbReference type="Proteomes" id="UP000494206">
    <property type="component" value="Unassembled WGS sequence"/>
</dbReference>
<dbReference type="InterPro" id="IPR008388">
    <property type="entry name" value="Ac45_acc_su"/>
</dbReference>
<evidence type="ECO:0000256" key="5">
    <source>
        <dbReference type="ARBA" id="ARBA00023136"/>
    </source>
</evidence>
<evidence type="ECO:0000256" key="6">
    <source>
        <dbReference type="SAM" id="MobiDB-lite"/>
    </source>
</evidence>
<feature type="compositionally biased region" description="Polar residues" evidence="6">
    <location>
        <begin position="169"/>
        <end position="178"/>
    </location>
</feature>
<evidence type="ECO:0000256" key="8">
    <source>
        <dbReference type="SAM" id="SignalP"/>
    </source>
</evidence>
<dbReference type="GO" id="GO:0001671">
    <property type="term" value="F:ATPase activator activity"/>
    <property type="evidence" value="ECO:0007669"/>
    <property type="project" value="TreeGrafter"/>
</dbReference>
<gene>
    <name evidence="10" type="ORF">CBOVIS_LOCUS8070</name>
</gene>